<dbReference type="InterPro" id="IPR022764">
    <property type="entry name" value="Peptidase_S54_rhomboid_dom"/>
</dbReference>
<evidence type="ECO:0000256" key="3">
    <source>
        <dbReference type="ARBA" id="ARBA00022989"/>
    </source>
</evidence>
<evidence type="ECO:0000256" key="1">
    <source>
        <dbReference type="ARBA" id="ARBA00004141"/>
    </source>
</evidence>
<dbReference type="Pfam" id="PF01694">
    <property type="entry name" value="Rhomboid"/>
    <property type="match status" value="1"/>
</dbReference>
<dbReference type="RefSeq" id="XP_028533517.1">
    <property type="nucleotide sequence ID" value="XM_028677093.1"/>
</dbReference>
<dbReference type="VEuPathDB" id="PlasmoDB:PRELSG_1016800"/>
<dbReference type="GO" id="GO:0004252">
    <property type="term" value="F:serine-type endopeptidase activity"/>
    <property type="evidence" value="ECO:0007669"/>
    <property type="project" value="InterPro"/>
</dbReference>
<name>A0A1J1HAQ0_PLARL</name>
<keyword evidence="2 5" id="KW-0812">Transmembrane</keyword>
<dbReference type="GO" id="GO:0006508">
    <property type="term" value="P:proteolysis"/>
    <property type="evidence" value="ECO:0007669"/>
    <property type="project" value="UniProtKB-KW"/>
</dbReference>
<evidence type="ECO:0000259" key="6">
    <source>
        <dbReference type="Pfam" id="PF01694"/>
    </source>
</evidence>
<dbReference type="EMBL" id="LN835305">
    <property type="protein sequence ID" value="CRH00514.1"/>
    <property type="molecule type" value="Genomic_DNA"/>
</dbReference>
<dbReference type="GO" id="GO:0016020">
    <property type="term" value="C:membrane"/>
    <property type="evidence" value="ECO:0007669"/>
    <property type="project" value="UniProtKB-SubCell"/>
</dbReference>
<dbReference type="SUPFAM" id="SSF144091">
    <property type="entry name" value="Rhomboid-like"/>
    <property type="match status" value="1"/>
</dbReference>
<dbReference type="Proteomes" id="UP000220158">
    <property type="component" value="Chromosome 10"/>
</dbReference>
<dbReference type="PANTHER" id="PTHR43731:SF26">
    <property type="entry name" value="RHOMBOID-LIKE PROTEIN 10, CHLOROPLASTIC"/>
    <property type="match status" value="1"/>
</dbReference>
<dbReference type="KEGG" id="prel:PRELSG_1016800"/>
<keyword evidence="4 5" id="KW-0472">Membrane</keyword>
<sequence>MGLMTKKKNLLELKFFRRNFYSRINYCKERKYDLLEKNKYYLNYEKKNEIFNKNSIRKFSRYSNKGKDEKGKILLSLIKKDALKSYITNLNNKMQNVIKIEGNIEKSINNLYYKLRIKYMFLKKKYQSEISKYKNISSNISIIHMIKNDRKIKQLLNNLLIKKKYFLNNIHYYFKNFNKSYYKSLFLYHYRKSPVTYTLMLLHVLVFLLWLKAKPANNYDYFRKQYFSSYGLTLDFMYKYFCCSLRSLKEKKLYTLVTSLISHNTIQSFLLNTISLYYIGTSLEMLINSRNFIITYIISGIISAYVQLLYHKNNYNNIYVFGASGSISSILMTYTFLYPKQNIYLYGIIALPLALFSGLYFLNEFYCVLSDKKDNTGHIAHLTGMGLGILYYYYIKRKIL</sequence>
<dbReference type="OMA" id="TYTLMFP"/>
<feature type="transmembrane region" description="Helical" evidence="5">
    <location>
        <begin position="375"/>
        <end position="395"/>
    </location>
</feature>
<dbReference type="InterPro" id="IPR035952">
    <property type="entry name" value="Rhomboid-like_sf"/>
</dbReference>
<gene>
    <name evidence="7" type="primary">ROM9</name>
    <name evidence="7" type="ORF">PRELSG_1016800</name>
</gene>
<proteinExistence type="predicted"/>
<dbReference type="PANTHER" id="PTHR43731">
    <property type="entry name" value="RHOMBOID PROTEASE"/>
    <property type="match status" value="1"/>
</dbReference>
<keyword evidence="7" id="KW-0645">Protease</keyword>
<keyword evidence="8" id="KW-1185">Reference proteome</keyword>
<reference evidence="7 8" key="1">
    <citation type="submission" date="2015-04" db="EMBL/GenBank/DDBJ databases">
        <authorList>
            <consortium name="Pathogen Informatics"/>
        </authorList>
    </citation>
    <scope>NUCLEOTIDE SEQUENCE [LARGE SCALE GENOMIC DNA]</scope>
    <source>
        <strain evidence="7 8">SGS1</strain>
    </source>
</reference>
<dbReference type="InterPro" id="IPR050925">
    <property type="entry name" value="Rhomboid_protease_S54"/>
</dbReference>
<organism evidence="7 8">
    <name type="scientific">Plasmodium relictum</name>
    <dbReference type="NCBI Taxonomy" id="85471"/>
    <lineage>
        <taxon>Eukaryota</taxon>
        <taxon>Sar</taxon>
        <taxon>Alveolata</taxon>
        <taxon>Apicomplexa</taxon>
        <taxon>Aconoidasida</taxon>
        <taxon>Haemosporida</taxon>
        <taxon>Plasmodiidae</taxon>
        <taxon>Plasmodium</taxon>
        <taxon>Plasmodium (Haemamoeba)</taxon>
    </lineage>
</organism>
<accession>A0A1J1HAQ0</accession>
<protein>
    <submittedName>
        <fullName evidence="7">Rhomboid protease ROM9, putative</fullName>
    </submittedName>
</protein>
<feature type="transmembrane region" description="Helical" evidence="5">
    <location>
        <begin position="317"/>
        <end position="337"/>
    </location>
</feature>
<evidence type="ECO:0000256" key="2">
    <source>
        <dbReference type="ARBA" id="ARBA00022692"/>
    </source>
</evidence>
<dbReference type="GeneID" id="39736634"/>
<feature type="transmembrane region" description="Helical" evidence="5">
    <location>
        <begin position="292"/>
        <end position="310"/>
    </location>
</feature>
<evidence type="ECO:0000313" key="8">
    <source>
        <dbReference type="Proteomes" id="UP000220158"/>
    </source>
</evidence>
<evidence type="ECO:0000256" key="4">
    <source>
        <dbReference type="ARBA" id="ARBA00023136"/>
    </source>
</evidence>
<dbReference type="AlphaFoldDB" id="A0A1J1HAQ0"/>
<dbReference type="Gene3D" id="1.20.1540.10">
    <property type="entry name" value="Rhomboid-like"/>
    <property type="match status" value="1"/>
</dbReference>
<feature type="transmembrane region" description="Helical" evidence="5">
    <location>
        <begin position="195"/>
        <end position="213"/>
    </location>
</feature>
<keyword evidence="7" id="KW-0378">Hydrolase</keyword>
<comment type="subcellular location">
    <subcellularLocation>
        <location evidence="1">Membrane</location>
        <topology evidence="1">Multi-pass membrane protein</topology>
    </subcellularLocation>
</comment>
<evidence type="ECO:0000313" key="7">
    <source>
        <dbReference type="EMBL" id="CRH00514.1"/>
    </source>
</evidence>
<keyword evidence="3 5" id="KW-1133">Transmembrane helix</keyword>
<feature type="transmembrane region" description="Helical" evidence="5">
    <location>
        <begin position="343"/>
        <end position="363"/>
    </location>
</feature>
<dbReference type="OrthoDB" id="418595at2759"/>
<evidence type="ECO:0000256" key="5">
    <source>
        <dbReference type="SAM" id="Phobius"/>
    </source>
</evidence>
<feature type="domain" description="Peptidase S54 rhomboid" evidence="6">
    <location>
        <begin position="251"/>
        <end position="396"/>
    </location>
</feature>